<organism evidence="1 2">
    <name type="scientific">Pontibacter flavimaris</name>
    <dbReference type="NCBI Taxonomy" id="1797110"/>
    <lineage>
        <taxon>Bacteria</taxon>
        <taxon>Pseudomonadati</taxon>
        <taxon>Bacteroidota</taxon>
        <taxon>Cytophagia</taxon>
        <taxon>Cytophagales</taxon>
        <taxon>Hymenobacteraceae</taxon>
        <taxon>Pontibacter</taxon>
    </lineage>
</organism>
<evidence type="ECO:0000313" key="1">
    <source>
        <dbReference type="EMBL" id="OKL38998.1"/>
    </source>
</evidence>
<dbReference type="Proteomes" id="UP000186551">
    <property type="component" value="Unassembled WGS sequence"/>
</dbReference>
<evidence type="ECO:0000313" key="2">
    <source>
        <dbReference type="Proteomes" id="UP000186551"/>
    </source>
</evidence>
<sequence length="103" mass="11020">MQTPTTINTLKTLQMVLTTLLLVLAVLAQDWQEGVGQKSKVAAAPVKEPVYAGCCLQHALQAAEGGNTRTGQIHPRHVGQVLQFGPLLLLQADSARQMAASLY</sequence>
<dbReference type="EMBL" id="LVWA01000010">
    <property type="protein sequence ID" value="OKL38998.1"/>
    <property type="molecule type" value="Genomic_DNA"/>
</dbReference>
<keyword evidence="2" id="KW-1185">Reference proteome</keyword>
<comment type="caution">
    <text evidence="1">The sequence shown here is derived from an EMBL/GenBank/DDBJ whole genome shotgun (WGS) entry which is preliminary data.</text>
</comment>
<name>A0A1Q5P9U6_9BACT</name>
<dbReference type="AlphaFoldDB" id="A0A1Q5P9U6"/>
<protein>
    <submittedName>
        <fullName evidence="1">Uncharacterized protein</fullName>
    </submittedName>
</protein>
<dbReference type="OrthoDB" id="9847357at2"/>
<accession>A0A1Q5P9U6</accession>
<proteinExistence type="predicted"/>
<dbReference type="RefSeq" id="WP_073853712.1">
    <property type="nucleotide sequence ID" value="NZ_LVWA01000010.1"/>
</dbReference>
<reference evidence="1 2" key="1">
    <citation type="submission" date="2016-03" db="EMBL/GenBank/DDBJ databases">
        <title>Genome sequence of Pontibacter sp. nov., of the family cytophagaceae, isolated from marine sediment of the Yellow Sea, China.</title>
        <authorList>
            <person name="Zhang G."/>
            <person name="Zhang R."/>
        </authorList>
    </citation>
    <scope>NUCLEOTIDE SEQUENCE [LARGE SCALE GENOMIC DNA]</scope>
    <source>
        <strain evidence="1 2">S10-8</strain>
    </source>
</reference>
<gene>
    <name evidence="1" type="ORF">A3841_03350</name>
</gene>